<protein>
    <submittedName>
        <fullName evidence="2">Uncharacterized protein</fullName>
    </submittedName>
</protein>
<dbReference type="EMBL" id="JAUPFM010000019">
    <property type="protein sequence ID" value="KAK2820854.1"/>
    <property type="molecule type" value="Genomic_DNA"/>
</dbReference>
<dbReference type="AlphaFoldDB" id="A0AA88IV16"/>
<reference evidence="2" key="1">
    <citation type="submission" date="2023-07" db="EMBL/GenBank/DDBJ databases">
        <title>Chromosome-level Genome Assembly of Striped Snakehead (Channa striata).</title>
        <authorList>
            <person name="Liu H."/>
        </authorList>
    </citation>
    <scope>NUCLEOTIDE SEQUENCE</scope>
    <source>
        <strain evidence="2">Gz</strain>
        <tissue evidence="2">Muscle</tissue>
    </source>
</reference>
<evidence type="ECO:0000256" key="1">
    <source>
        <dbReference type="SAM" id="MobiDB-lite"/>
    </source>
</evidence>
<comment type="caution">
    <text evidence="2">The sequence shown here is derived from an EMBL/GenBank/DDBJ whole genome shotgun (WGS) entry which is preliminary data.</text>
</comment>
<sequence>MRPRMFVHLVNRGIHARGPASQRRSNQASPRKRRPVRDNGGEEELEDNPRWFHGSTAEPFAAGLGPISELMSTKPKASQAS</sequence>
<proteinExistence type="predicted"/>
<gene>
    <name evidence="2" type="ORF">Q5P01_023813</name>
</gene>
<accession>A0AA88IV16</accession>
<evidence type="ECO:0000313" key="2">
    <source>
        <dbReference type="EMBL" id="KAK2820854.1"/>
    </source>
</evidence>
<dbReference type="Proteomes" id="UP001187415">
    <property type="component" value="Unassembled WGS sequence"/>
</dbReference>
<keyword evidence="3" id="KW-1185">Reference proteome</keyword>
<evidence type="ECO:0000313" key="3">
    <source>
        <dbReference type="Proteomes" id="UP001187415"/>
    </source>
</evidence>
<name>A0AA88IV16_CHASR</name>
<organism evidence="2 3">
    <name type="scientific">Channa striata</name>
    <name type="common">Snakehead murrel</name>
    <name type="synonym">Ophicephalus striatus</name>
    <dbReference type="NCBI Taxonomy" id="64152"/>
    <lineage>
        <taxon>Eukaryota</taxon>
        <taxon>Metazoa</taxon>
        <taxon>Chordata</taxon>
        <taxon>Craniata</taxon>
        <taxon>Vertebrata</taxon>
        <taxon>Euteleostomi</taxon>
        <taxon>Actinopterygii</taxon>
        <taxon>Neopterygii</taxon>
        <taxon>Teleostei</taxon>
        <taxon>Neoteleostei</taxon>
        <taxon>Acanthomorphata</taxon>
        <taxon>Anabantaria</taxon>
        <taxon>Anabantiformes</taxon>
        <taxon>Channoidei</taxon>
        <taxon>Channidae</taxon>
        <taxon>Channa</taxon>
    </lineage>
</organism>
<feature type="region of interest" description="Disordered" evidence="1">
    <location>
        <begin position="1"/>
        <end position="81"/>
    </location>
</feature>